<organism evidence="2 3">
    <name type="scientific">Echinicola pacifica</name>
    <dbReference type="NCBI Taxonomy" id="346377"/>
    <lineage>
        <taxon>Bacteria</taxon>
        <taxon>Pseudomonadati</taxon>
        <taxon>Bacteroidota</taxon>
        <taxon>Cytophagia</taxon>
        <taxon>Cytophagales</taxon>
        <taxon>Cyclobacteriaceae</taxon>
        <taxon>Echinicola</taxon>
    </lineage>
</organism>
<feature type="compositionally biased region" description="Low complexity" evidence="1">
    <location>
        <begin position="31"/>
        <end position="44"/>
    </location>
</feature>
<dbReference type="EMBL" id="BMWX01000002">
    <property type="protein sequence ID" value="GGZ21945.1"/>
    <property type="molecule type" value="Genomic_DNA"/>
</dbReference>
<feature type="region of interest" description="Disordered" evidence="1">
    <location>
        <begin position="26"/>
        <end position="51"/>
    </location>
</feature>
<dbReference type="Proteomes" id="UP000619457">
    <property type="component" value="Unassembled WGS sequence"/>
</dbReference>
<sequence>MNFKINLCLVTLVSLIWACDSKPNSQQQNLSAEKSSPNPSPEESVNFHLPSPSAPHPDAMLELHRPLEDEQFAEGSIPFEFNIKNYPFEHGRKGFQLMVIVNGNDPTGYNMPIFEHELEAGHYKMVAFLVDEEGYALKEYGNYLDREFVVGEVTAPSEEETAFLAINFPRQDQQYTQEEPVVVDFLVTDAELDPKGSKVRLSVNGHTYNAHNHQRVHIDGLPAGEHQLVAQLVDQEGEALPGKYSQCQKSIMIQP</sequence>
<name>A0A918PTZ9_9BACT</name>
<dbReference type="AlphaFoldDB" id="A0A918PTZ9"/>
<evidence type="ECO:0000313" key="2">
    <source>
        <dbReference type="EMBL" id="GGZ21945.1"/>
    </source>
</evidence>
<reference evidence="2" key="1">
    <citation type="journal article" date="2014" name="Int. J. Syst. Evol. Microbiol.">
        <title>Complete genome sequence of Corynebacterium casei LMG S-19264T (=DSM 44701T), isolated from a smear-ripened cheese.</title>
        <authorList>
            <consortium name="US DOE Joint Genome Institute (JGI-PGF)"/>
            <person name="Walter F."/>
            <person name="Albersmeier A."/>
            <person name="Kalinowski J."/>
            <person name="Ruckert C."/>
        </authorList>
    </citation>
    <scope>NUCLEOTIDE SEQUENCE</scope>
    <source>
        <strain evidence="2">KCTC 12368</strain>
    </source>
</reference>
<protein>
    <submittedName>
        <fullName evidence="2">Uncharacterized protein</fullName>
    </submittedName>
</protein>
<keyword evidence="3" id="KW-1185">Reference proteome</keyword>
<reference evidence="2" key="2">
    <citation type="submission" date="2020-09" db="EMBL/GenBank/DDBJ databases">
        <authorList>
            <person name="Sun Q."/>
            <person name="Kim S."/>
        </authorList>
    </citation>
    <scope>NUCLEOTIDE SEQUENCE</scope>
    <source>
        <strain evidence="2">KCTC 12368</strain>
    </source>
</reference>
<evidence type="ECO:0000313" key="3">
    <source>
        <dbReference type="Proteomes" id="UP000619457"/>
    </source>
</evidence>
<dbReference type="RefSeq" id="WP_018472109.1">
    <property type="nucleotide sequence ID" value="NZ_BMWX01000002.1"/>
</dbReference>
<proteinExistence type="predicted"/>
<accession>A0A918PTZ9</accession>
<comment type="caution">
    <text evidence="2">The sequence shown here is derived from an EMBL/GenBank/DDBJ whole genome shotgun (WGS) entry which is preliminary data.</text>
</comment>
<gene>
    <name evidence="2" type="ORF">GCM10007049_13390</name>
</gene>
<evidence type="ECO:0000256" key="1">
    <source>
        <dbReference type="SAM" id="MobiDB-lite"/>
    </source>
</evidence>